<accession>A0ABU7L4W5</accession>
<organism evidence="2 3">
    <name type="scientific">Rhodococcus artemisiae</name>
    <dbReference type="NCBI Taxonomy" id="714159"/>
    <lineage>
        <taxon>Bacteria</taxon>
        <taxon>Bacillati</taxon>
        <taxon>Actinomycetota</taxon>
        <taxon>Actinomycetes</taxon>
        <taxon>Mycobacteriales</taxon>
        <taxon>Nocardiaceae</taxon>
        <taxon>Rhodococcus</taxon>
    </lineage>
</organism>
<feature type="transmembrane region" description="Helical" evidence="1">
    <location>
        <begin position="55"/>
        <end position="76"/>
    </location>
</feature>
<feature type="transmembrane region" description="Helical" evidence="1">
    <location>
        <begin position="103"/>
        <end position="123"/>
    </location>
</feature>
<evidence type="ECO:0000256" key="1">
    <source>
        <dbReference type="SAM" id="Phobius"/>
    </source>
</evidence>
<keyword evidence="3" id="KW-1185">Reference proteome</keyword>
<evidence type="ECO:0008006" key="4">
    <source>
        <dbReference type="Google" id="ProtNLM"/>
    </source>
</evidence>
<dbReference type="Proteomes" id="UP001336020">
    <property type="component" value="Unassembled WGS sequence"/>
</dbReference>
<feature type="transmembrane region" description="Helical" evidence="1">
    <location>
        <begin position="135"/>
        <end position="158"/>
    </location>
</feature>
<name>A0ABU7L4W5_9NOCA</name>
<sequence>MHSDEHTRFAAYGSRLVYGASLITGYWTLMTLGLLIGAVIENALLGRHPVLPEMALLVLAMGIFSVIYPISGFLMYSPRTRFADITVGTDQDVPALMLRQSGLIYILSVMQLAAATAVLIMMVNLGFGPGPHPFASGWTLMIIIVSGWQVGVVALMALRRIRPGYIAIRHDGIRIRGYVNDAWVPWDSVSPYLFNSDSLFARVHIEPEHRVVISSRVPRMWMSIDKRQTFHAHPSRPRKPIITVSTDRRRYRIAPEIIDAALNHYTENPTVREELRDAAAIARTVDTLRSHAPKTWWRSQTRPVPLPTLTVDPHQLP</sequence>
<keyword evidence="1" id="KW-0472">Membrane</keyword>
<keyword evidence="1" id="KW-1133">Transmembrane helix</keyword>
<evidence type="ECO:0000313" key="3">
    <source>
        <dbReference type="Proteomes" id="UP001336020"/>
    </source>
</evidence>
<feature type="transmembrane region" description="Helical" evidence="1">
    <location>
        <begin position="16"/>
        <end position="40"/>
    </location>
</feature>
<comment type="caution">
    <text evidence="2">The sequence shown here is derived from an EMBL/GenBank/DDBJ whole genome shotgun (WGS) entry which is preliminary data.</text>
</comment>
<proteinExistence type="predicted"/>
<dbReference type="EMBL" id="JAUTXY010000001">
    <property type="protein sequence ID" value="MEE2056585.1"/>
    <property type="molecule type" value="Genomic_DNA"/>
</dbReference>
<evidence type="ECO:0000313" key="2">
    <source>
        <dbReference type="EMBL" id="MEE2056585.1"/>
    </source>
</evidence>
<gene>
    <name evidence="2" type="ORF">Q7514_03455</name>
</gene>
<protein>
    <recommendedName>
        <fullName evidence="4">PH (Pleckstrin Homology) domain-containing protein</fullName>
    </recommendedName>
</protein>
<reference evidence="2 3" key="1">
    <citation type="submission" date="2023-07" db="EMBL/GenBank/DDBJ databases">
        <authorList>
            <person name="Girao M."/>
            <person name="Carvalho M.F."/>
        </authorList>
    </citation>
    <scope>NUCLEOTIDE SEQUENCE [LARGE SCALE GENOMIC DNA]</scope>
    <source>
        <strain evidence="2 3">YIM65754</strain>
    </source>
</reference>
<keyword evidence="1" id="KW-0812">Transmembrane</keyword>
<dbReference type="RefSeq" id="WP_330131830.1">
    <property type="nucleotide sequence ID" value="NZ_JAUTXY010000001.1"/>
</dbReference>